<comment type="caution">
    <text evidence="7">The sequence shown here is derived from an EMBL/GenBank/DDBJ whole genome shotgun (WGS) entry which is preliminary data.</text>
</comment>
<dbReference type="InterPro" id="IPR001123">
    <property type="entry name" value="LeuE-type"/>
</dbReference>
<protein>
    <submittedName>
        <fullName evidence="7">LysE family translocator</fullName>
    </submittedName>
</protein>
<feature type="transmembrane region" description="Helical" evidence="6">
    <location>
        <begin position="6"/>
        <end position="29"/>
    </location>
</feature>
<comment type="subcellular location">
    <subcellularLocation>
        <location evidence="1">Cell membrane</location>
        <topology evidence="1">Multi-pass membrane protein</topology>
    </subcellularLocation>
</comment>
<evidence type="ECO:0000256" key="2">
    <source>
        <dbReference type="ARBA" id="ARBA00022475"/>
    </source>
</evidence>
<dbReference type="Proteomes" id="UP000483286">
    <property type="component" value="Unassembled WGS sequence"/>
</dbReference>
<keyword evidence="3 6" id="KW-0812">Transmembrane</keyword>
<evidence type="ECO:0000256" key="4">
    <source>
        <dbReference type="ARBA" id="ARBA00022989"/>
    </source>
</evidence>
<dbReference type="GO" id="GO:0015171">
    <property type="term" value="F:amino acid transmembrane transporter activity"/>
    <property type="evidence" value="ECO:0007669"/>
    <property type="project" value="TreeGrafter"/>
</dbReference>
<dbReference type="Pfam" id="PF01810">
    <property type="entry name" value="LysE"/>
    <property type="match status" value="1"/>
</dbReference>
<dbReference type="PIRSF" id="PIRSF006324">
    <property type="entry name" value="LeuE"/>
    <property type="match status" value="1"/>
</dbReference>
<organism evidence="7 8">
    <name type="scientific">Deinococcus arboris</name>
    <dbReference type="NCBI Taxonomy" id="2682977"/>
    <lineage>
        <taxon>Bacteria</taxon>
        <taxon>Thermotogati</taxon>
        <taxon>Deinococcota</taxon>
        <taxon>Deinococci</taxon>
        <taxon>Deinococcales</taxon>
        <taxon>Deinococcaceae</taxon>
        <taxon>Deinococcus</taxon>
    </lineage>
</organism>
<feature type="transmembrane region" description="Helical" evidence="6">
    <location>
        <begin position="70"/>
        <end position="89"/>
    </location>
</feature>
<evidence type="ECO:0000256" key="3">
    <source>
        <dbReference type="ARBA" id="ARBA00022692"/>
    </source>
</evidence>
<feature type="transmembrane region" description="Helical" evidence="6">
    <location>
        <begin position="151"/>
        <end position="175"/>
    </location>
</feature>
<evidence type="ECO:0000256" key="6">
    <source>
        <dbReference type="SAM" id="Phobius"/>
    </source>
</evidence>
<keyword evidence="5 6" id="KW-0472">Membrane</keyword>
<dbReference type="GO" id="GO:0005886">
    <property type="term" value="C:plasma membrane"/>
    <property type="evidence" value="ECO:0007669"/>
    <property type="project" value="UniProtKB-SubCell"/>
</dbReference>
<dbReference type="RefSeq" id="WP_157461492.1">
    <property type="nucleotide sequence ID" value="NZ_WQLB01000049.1"/>
</dbReference>
<evidence type="ECO:0000256" key="5">
    <source>
        <dbReference type="ARBA" id="ARBA00023136"/>
    </source>
</evidence>
<dbReference type="PANTHER" id="PTHR30086:SF20">
    <property type="entry name" value="ARGININE EXPORTER PROTEIN ARGO-RELATED"/>
    <property type="match status" value="1"/>
</dbReference>
<gene>
    <name evidence="7" type="ORF">GO986_21080</name>
</gene>
<name>A0A7C9HUA6_9DEIO</name>
<dbReference type="AlphaFoldDB" id="A0A7C9HUA6"/>
<keyword evidence="4 6" id="KW-1133">Transmembrane helix</keyword>
<evidence type="ECO:0000313" key="8">
    <source>
        <dbReference type="Proteomes" id="UP000483286"/>
    </source>
</evidence>
<reference evidence="7 8" key="1">
    <citation type="submission" date="2019-12" db="EMBL/GenBank/DDBJ databases">
        <title>Deinococcus sp. HMF7620 Genome sequencing and assembly.</title>
        <authorList>
            <person name="Kang H."/>
            <person name="Kim H."/>
            <person name="Joh K."/>
        </authorList>
    </citation>
    <scope>NUCLEOTIDE SEQUENCE [LARGE SCALE GENOMIC DNA]</scope>
    <source>
        <strain evidence="7 8">HMF7620</strain>
    </source>
</reference>
<dbReference type="EMBL" id="WQLB01000049">
    <property type="protein sequence ID" value="MVN89232.1"/>
    <property type="molecule type" value="Genomic_DNA"/>
</dbReference>
<proteinExistence type="predicted"/>
<keyword evidence="8" id="KW-1185">Reference proteome</keyword>
<sequence>MPDLPTLLAFTAASLALLLVPGPSVLFIVARSLHQGRRAGLVSALGVQVGGLVHVLAATLGVSALVLSSALLFSVLKWVGAIYLVVLGLRTWLARDPAPVDWGASPAQPLRRMFTQGAVVNLLNPKTALFFLAFLPQFVRPDQGPVWAQTLLLGGLFLVLATLSDSAYALLAGSVGRRLQGALATRWQRYLTGGVFIALGLGTASVQRA</sequence>
<evidence type="ECO:0000256" key="1">
    <source>
        <dbReference type="ARBA" id="ARBA00004651"/>
    </source>
</evidence>
<accession>A0A7C9HUA6</accession>
<feature type="transmembrane region" description="Helical" evidence="6">
    <location>
        <begin position="118"/>
        <end position="139"/>
    </location>
</feature>
<keyword evidence="2" id="KW-1003">Cell membrane</keyword>
<dbReference type="PANTHER" id="PTHR30086">
    <property type="entry name" value="ARGININE EXPORTER PROTEIN ARGO"/>
    <property type="match status" value="1"/>
</dbReference>
<feature type="transmembrane region" description="Helical" evidence="6">
    <location>
        <begin position="41"/>
        <end position="64"/>
    </location>
</feature>
<evidence type="ECO:0000313" key="7">
    <source>
        <dbReference type="EMBL" id="MVN89232.1"/>
    </source>
</evidence>
<feature type="transmembrane region" description="Helical" evidence="6">
    <location>
        <begin position="187"/>
        <end position="206"/>
    </location>
</feature>